<evidence type="ECO:0000256" key="4">
    <source>
        <dbReference type="ARBA" id="ARBA00038322"/>
    </source>
</evidence>
<keyword evidence="8" id="KW-1185">Reference proteome</keyword>
<dbReference type="EMBL" id="SNYJ01000002">
    <property type="protein sequence ID" value="TDQ42084.1"/>
    <property type="molecule type" value="Genomic_DNA"/>
</dbReference>
<dbReference type="NCBIfam" id="TIGR02734">
    <property type="entry name" value="crtI_fam"/>
    <property type="match status" value="1"/>
</dbReference>
<feature type="domain" description="Amine oxidase" evidence="6">
    <location>
        <begin position="13"/>
        <end position="487"/>
    </location>
</feature>
<gene>
    <name evidence="7" type="ORF">EV213_102113</name>
</gene>
<dbReference type="InterPro" id="IPR036188">
    <property type="entry name" value="FAD/NAD-bd_sf"/>
</dbReference>
<dbReference type="InterPro" id="IPR002937">
    <property type="entry name" value="Amino_oxidase"/>
</dbReference>
<dbReference type="PRINTS" id="PR00419">
    <property type="entry name" value="ADXRDTASE"/>
</dbReference>
<dbReference type="Pfam" id="PF01593">
    <property type="entry name" value="Amino_oxidase"/>
    <property type="match status" value="1"/>
</dbReference>
<dbReference type="AlphaFoldDB" id="A0A4R6UG17"/>
<sequence length="499" mass="56173">MSKHIVIVGAGPGGLACGMQLAAAGMKVSIYEKQPYVGGRNASLTIGDYTFDLGPTFLSMPSIVKELFQAADKRMEDYLWLIELDPLYRLVFQDESIVMYRDKQKMKAAMQAFSPRDVNGYEEFMNAVRKKWYALLPVLQNKHDSFLDYGRFRFLKALPHLSIGKSVHDVLSDYFHDERVKTAFSFQSKYLGMSPWECPGAFSILSFMEHEFGIFHPVGGVNQLSKAMATVIEDLGGHIYTGCGVQTVKTENGVAKGVVLEDGTFIGADDVVINADFGHAMESLFEPGVVKKYTPKALEKKKWSCSTFMIYLGLDKLFPSEHHTILFAKDYKKNVEEITKTYVLSEEPSIYIQNPSVTDSTLAPDGHSAMYILAPVPNNISDIDWENEAPRYRDLVLDELEKQEAFTGIREHIVVEKVLSPLDWEQKHYVYKGATFNLGHQLSQMMFFRPHNRFEEVQHVWLTGGGTHPGSGLPTILESARITAKAIRSQYKKEMVGAS</sequence>
<evidence type="ECO:0000313" key="7">
    <source>
        <dbReference type="EMBL" id="TDQ42084.1"/>
    </source>
</evidence>
<dbReference type="PANTHER" id="PTHR43734">
    <property type="entry name" value="PHYTOENE DESATURASE"/>
    <property type="match status" value="1"/>
</dbReference>
<dbReference type="GO" id="GO:0016117">
    <property type="term" value="P:carotenoid biosynthetic process"/>
    <property type="evidence" value="ECO:0007669"/>
    <property type="project" value="UniProtKB-KW"/>
</dbReference>
<comment type="pathway">
    <text evidence="1 5">Carotenoid biosynthesis.</text>
</comment>
<dbReference type="InterPro" id="IPR014105">
    <property type="entry name" value="Carotenoid/retinoid_OxRdtase"/>
</dbReference>
<evidence type="ECO:0000256" key="3">
    <source>
        <dbReference type="ARBA" id="ARBA00023002"/>
    </source>
</evidence>
<comment type="caution">
    <text evidence="7">The sequence shown here is derived from an EMBL/GenBank/DDBJ whole genome shotgun (WGS) entry which is preliminary data.</text>
</comment>
<organism evidence="7 8">
    <name type="scientific">Aureibacillus halotolerans</name>
    <dbReference type="NCBI Taxonomy" id="1508390"/>
    <lineage>
        <taxon>Bacteria</taxon>
        <taxon>Bacillati</taxon>
        <taxon>Bacillota</taxon>
        <taxon>Bacilli</taxon>
        <taxon>Bacillales</taxon>
        <taxon>Bacillaceae</taxon>
        <taxon>Aureibacillus</taxon>
    </lineage>
</organism>
<dbReference type="Gene3D" id="3.50.50.60">
    <property type="entry name" value="FAD/NAD(P)-binding domain"/>
    <property type="match status" value="2"/>
</dbReference>
<evidence type="ECO:0000259" key="6">
    <source>
        <dbReference type="Pfam" id="PF01593"/>
    </source>
</evidence>
<evidence type="ECO:0000256" key="2">
    <source>
        <dbReference type="ARBA" id="ARBA00022746"/>
    </source>
</evidence>
<comment type="similarity">
    <text evidence="4">Belongs to the carotenoid/retinoid oxidoreductase family. CrtN subfamily.</text>
</comment>
<keyword evidence="2 5" id="KW-0125">Carotenoid biosynthesis</keyword>
<dbReference type="GO" id="GO:0016491">
    <property type="term" value="F:oxidoreductase activity"/>
    <property type="evidence" value="ECO:0007669"/>
    <property type="project" value="UniProtKB-KW"/>
</dbReference>
<keyword evidence="3 5" id="KW-0560">Oxidoreductase</keyword>
<dbReference type="OrthoDB" id="9814556at2"/>
<proteinExistence type="inferred from homology"/>
<reference evidence="7 8" key="1">
    <citation type="submission" date="2019-03" db="EMBL/GenBank/DDBJ databases">
        <title>Genomic Encyclopedia of Type Strains, Phase IV (KMG-IV): sequencing the most valuable type-strain genomes for metagenomic binning, comparative biology and taxonomic classification.</title>
        <authorList>
            <person name="Goeker M."/>
        </authorList>
    </citation>
    <scope>NUCLEOTIDE SEQUENCE [LARGE SCALE GENOMIC DNA]</scope>
    <source>
        <strain evidence="7 8">DSM 28697</strain>
    </source>
</reference>
<evidence type="ECO:0000313" key="8">
    <source>
        <dbReference type="Proteomes" id="UP000295632"/>
    </source>
</evidence>
<name>A0A4R6UG17_9BACI</name>
<evidence type="ECO:0000256" key="5">
    <source>
        <dbReference type="RuleBase" id="RU362075"/>
    </source>
</evidence>
<dbReference type="PANTHER" id="PTHR43734:SF1">
    <property type="entry name" value="PHYTOENE DESATURASE"/>
    <property type="match status" value="1"/>
</dbReference>
<dbReference type="Proteomes" id="UP000295632">
    <property type="component" value="Unassembled WGS sequence"/>
</dbReference>
<dbReference type="PROSITE" id="PS51257">
    <property type="entry name" value="PROKAR_LIPOPROTEIN"/>
    <property type="match status" value="1"/>
</dbReference>
<dbReference type="SUPFAM" id="SSF51905">
    <property type="entry name" value="FAD/NAD(P)-binding domain"/>
    <property type="match status" value="1"/>
</dbReference>
<accession>A0A4R6UG17</accession>
<evidence type="ECO:0000256" key="1">
    <source>
        <dbReference type="ARBA" id="ARBA00004829"/>
    </source>
</evidence>
<dbReference type="RefSeq" id="WP_133578977.1">
    <property type="nucleotide sequence ID" value="NZ_SNYJ01000002.1"/>
</dbReference>
<protein>
    <submittedName>
        <fullName evidence="7">Phytoene desaturase</fullName>
    </submittedName>
</protein>